<sequence length="122" mass="14117">MFRSSVDPLDNCQSGESFKINLFTLLEPEDEQSFIALVWMETLFSTVCSIVSTSMTAFLWVCQSSQSYVDPFEVGWLFVQEYYTFLNKDPERLHCFYNKKSVFVHGTEGDNTETCYGQSVRI</sequence>
<evidence type="ECO:0000259" key="1">
    <source>
        <dbReference type="PROSITE" id="PS50177"/>
    </source>
</evidence>
<dbReference type="STRING" id="403673.A0A177WS53"/>
<protein>
    <recommendedName>
        <fullName evidence="1">NTF2 domain-containing protein</fullName>
    </recommendedName>
</protein>
<reference evidence="2 3" key="2">
    <citation type="submission" date="2016-05" db="EMBL/GenBank/DDBJ databases">
        <title>Lineage-specific infection strategies underlie the spectrum of fungal disease in amphibians.</title>
        <authorList>
            <person name="Cuomo C.A."/>
            <person name="Farrer R.A."/>
            <person name="James T."/>
            <person name="Longcore J."/>
            <person name="Birren B."/>
        </authorList>
    </citation>
    <scope>NUCLEOTIDE SEQUENCE [LARGE SCALE GENOMIC DNA]</scope>
    <source>
        <strain evidence="2 3">JEL423</strain>
    </source>
</reference>
<dbReference type="InterPro" id="IPR018222">
    <property type="entry name" value="Nuclear_transport_factor_2_euk"/>
</dbReference>
<evidence type="ECO:0000313" key="2">
    <source>
        <dbReference type="EMBL" id="OAJ42939.1"/>
    </source>
</evidence>
<proteinExistence type="predicted"/>
<dbReference type="SUPFAM" id="SSF54427">
    <property type="entry name" value="NTF2-like"/>
    <property type="match status" value="1"/>
</dbReference>
<dbReference type="Pfam" id="PF02136">
    <property type="entry name" value="NTF2"/>
    <property type="match status" value="1"/>
</dbReference>
<evidence type="ECO:0000313" key="3">
    <source>
        <dbReference type="Proteomes" id="UP000077115"/>
    </source>
</evidence>
<dbReference type="AlphaFoldDB" id="A0A177WS53"/>
<dbReference type="OrthoDB" id="339151at2759"/>
<organism evidence="2 3">
    <name type="scientific">Batrachochytrium dendrobatidis (strain JEL423)</name>
    <dbReference type="NCBI Taxonomy" id="403673"/>
    <lineage>
        <taxon>Eukaryota</taxon>
        <taxon>Fungi</taxon>
        <taxon>Fungi incertae sedis</taxon>
        <taxon>Chytridiomycota</taxon>
        <taxon>Chytridiomycota incertae sedis</taxon>
        <taxon>Chytridiomycetes</taxon>
        <taxon>Rhizophydiales</taxon>
        <taxon>Rhizophydiales incertae sedis</taxon>
        <taxon>Batrachochytrium</taxon>
    </lineage>
</organism>
<reference evidence="2 3" key="1">
    <citation type="submission" date="2006-10" db="EMBL/GenBank/DDBJ databases">
        <title>The Genome Sequence of Batrachochytrium dendrobatidis JEL423.</title>
        <authorList>
            <consortium name="The Broad Institute Genome Sequencing Platform"/>
            <person name="Birren B."/>
            <person name="Lander E."/>
            <person name="Galagan J."/>
            <person name="Cuomo C."/>
            <person name="Devon K."/>
            <person name="Jaffe D."/>
            <person name="Butler J."/>
            <person name="Alvarez P."/>
            <person name="Gnerre S."/>
            <person name="Grabherr M."/>
            <person name="Kleber M."/>
            <person name="Mauceli E."/>
            <person name="Brockman W."/>
            <person name="Young S."/>
            <person name="LaButti K."/>
            <person name="Sykes S."/>
            <person name="DeCaprio D."/>
            <person name="Crawford M."/>
            <person name="Koehrsen M."/>
            <person name="Engels R."/>
            <person name="Montgomery P."/>
            <person name="Pearson M."/>
            <person name="Howarth C."/>
            <person name="Larson L."/>
            <person name="White J."/>
            <person name="O'Leary S."/>
            <person name="Kodira C."/>
            <person name="Zeng Q."/>
            <person name="Yandava C."/>
            <person name="Alvarado L."/>
            <person name="Longcore J."/>
            <person name="James T."/>
        </authorList>
    </citation>
    <scope>NUCLEOTIDE SEQUENCE [LARGE SCALE GENOMIC DNA]</scope>
    <source>
        <strain evidence="2 3">JEL423</strain>
    </source>
</reference>
<dbReference type="PROSITE" id="PS50177">
    <property type="entry name" value="NTF2_DOMAIN"/>
    <property type="match status" value="1"/>
</dbReference>
<feature type="domain" description="NTF2" evidence="1">
    <location>
        <begin position="74"/>
        <end position="103"/>
    </location>
</feature>
<dbReference type="EMBL" id="DS022308">
    <property type="protein sequence ID" value="OAJ42939.1"/>
    <property type="molecule type" value="Genomic_DNA"/>
</dbReference>
<dbReference type="Proteomes" id="UP000077115">
    <property type="component" value="Unassembled WGS sequence"/>
</dbReference>
<name>A0A177WS53_BATDL</name>
<dbReference type="InterPro" id="IPR002075">
    <property type="entry name" value="NTF2_dom"/>
</dbReference>
<dbReference type="Gene3D" id="3.10.450.50">
    <property type="match status" value="1"/>
</dbReference>
<dbReference type="VEuPathDB" id="FungiDB:BDEG_26328"/>
<gene>
    <name evidence="2" type="ORF">BDEG_26328</name>
</gene>
<dbReference type="InterPro" id="IPR032710">
    <property type="entry name" value="NTF2-like_dom_sf"/>
</dbReference>
<accession>A0A177WS53</accession>